<dbReference type="InParanoid" id="A0A2R6P357"/>
<reference evidence="2" key="2">
    <citation type="journal article" date="2018" name="BMC Genomics">
        <title>A manually annotated Actinidia chinensis var. chinensis (kiwifruit) genome highlights the challenges associated with draft genomes and gene prediction in plants.</title>
        <authorList>
            <person name="Pilkington S.M."/>
            <person name="Crowhurst R."/>
            <person name="Hilario E."/>
            <person name="Nardozza S."/>
            <person name="Fraser L."/>
            <person name="Peng Y."/>
            <person name="Gunaseelan K."/>
            <person name="Simpson R."/>
            <person name="Tahir J."/>
            <person name="Deroles S.C."/>
            <person name="Templeton K."/>
            <person name="Luo Z."/>
            <person name="Davy M."/>
            <person name="Cheng C."/>
            <person name="McNeilage M."/>
            <person name="Scaglione D."/>
            <person name="Liu Y."/>
            <person name="Zhang Q."/>
            <person name="Datson P."/>
            <person name="De Silva N."/>
            <person name="Gardiner S.E."/>
            <person name="Bassett H."/>
            <person name="Chagne D."/>
            <person name="McCallum J."/>
            <person name="Dzierzon H."/>
            <person name="Deng C."/>
            <person name="Wang Y.Y."/>
            <person name="Barron L."/>
            <person name="Manako K."/>
            <person name="Bowen J."/>
            <person name="Foster T.M."/>
            <person name="Erridge Z.A."/>
            <person name="Tiffin H."/>
            <person name="Waite C.N."/>
            <person name="Davies K.M."/>
            <person name="Grierson E.P."/>
            <person name="Laing W.A."/>
            <person name="Kirk R."/>
            <person name="Chen X."/>
            <person name="Wood M."/>
            <person name="Montefiori M."/>
            <person name="Brummell D.A."/>
            <person name="Schwinn K.E."/>
            <person name="Catanach A."/>
            <person name="Fullerton C."/>
            <person name="Li D."/>
            <person name="Meiyalaghan S."/>
            <person name="Nieuwenhuizen N."/>
            <person name="Read N."/>
            <person name="Prakash R."/>
            <person name="Hunter D."/>
            <person name="Zhang H."/>
            <person name="McKenzie M."/>
            <person name="Knabel M."/>
            <person name="Harris A."/>
            <person name="Allan A.C."/>
            <person name="Gleave A."/>
            <person name="Chen A."/>
            <person name="Janssen B.J."/>
            <person name="Plunkett B."/>
            <person name="Ampomah-Dwamena C."/>
            <person name="Voogd C."/>
            <person name="Leif D."/>
            <person name="Lafferty D."/>
            <person name="Souleyre E.J.F."/>
            <person name="Varkonyi-Gasic E."/>
            <person name="Gambi F."/>
            <person name="Hanley J."/>
            <person name="Yao J.L."/>
            <person name="Cheung J."/>
            <person name="David K.M."/>
            <person name="Warren B."/>
            <person name="Marsh K."/>
            <person name="Snowden K.C."/>
            <person name="Lin-Wang K."/>
            <person name="Brian L."/>
            <person name="Martinez-Sanchez M."/>
            <person name="Wang M."/>
            <person name="Ileperuma N."/>
            <person name="Macnee N."/>
            <person name="Campin R."/>
            <person name="McAtee P."/>
            <person name="Drummond R.S.M."/>
            <person name="Espley R.V."/>
            <person name="Ireland H.S."/>
            <person name="Wu R."/>
            <person name="Atkinson R.G."/>
            <person name="Karunairetnam S."/>
            <person name="Bulley S."/>
            <person name="Chunkath S."/>
            <person name="Hanley Z."/>
            <person name="Storey R."/>
            <person name="Thrimawithana A.H."/>
            <person name="Thomson S."/>
            <person name="David C."/>
            <person name="Testolin R."/>
            <person name="Huang H."/>
            <person name="Hellens R.P."/>
            <person name="Schaffer R.J."/>
        </authorList>
    </citation>
    <scope>NUCLEOTIDE SEQUENCE [LARGE SCALE GENOMIC DNA]</scope>
    <source>
        <strain evidence="2">cv. Red5</strain>
    </source>
</reference>
<dbReference type="Gramene" id="PSR84720">
    <property type="protein sequence ID" value="PSR84720"/>
    <property type="gene ID" value="CEY00_Acc21844"/>
</dbReference>
<reference evidence="1 2" key="1">
    <citation type="submission" date="2017-07" db="EMBL/GenBank/DDBJ databases">
        <title>An improved, manually edited Actinidia chinensis var. chinensis (kiwifruit) genome highlights the challenges associated with draft genomes and gene prediction in plants.</title>
        <authorList>
            <person name="Pilkington S."/>
            <person name="Crowhurst R."/>
            <person name="Hilario E."/>
            <person name="Nardozza S."/>
            <person name="Fraser L."/>
            <person name="Peng Y."/>
            <person name="Gunaseelan K."/>
            <person name="Simpson R."/>
            <person name="Tahir J."/>
            <person name="Deroles S."/>
            <person name="Templeton K."/>
            <person name="Luo Z."/>
            <person name="Davy M."/>
            <person name="Cheng C."/>
            <person name="Mcneilage M."/>
            <person name="Scaglione D."/>
            <person name="Liu Y."/>
            <person name="Zhang Q."/>
            <person name="Datson P."/>
            <person name="De Silva N."/>
            <person name="Gardiner S."/>
            <person name="Bassett H."/>
            <person name="Chagne D."/>
            <person name="Mccallum J."/>
            <person name="Dzierzon H."/>
            <person name="Deng C."/>
            <person name="Wang Y.-Y."/>
            <person name="Barron N."/>
            <person name="Manako K."/>
            <person name="Bowen J."/>
            <person name="Foster T."/>
            <person name="Erridge Z."/>
            <person name="Tiffin H."/>
            <person name="Waite C."/>
            <person name="Davies K."/>
            <person name="Grierson E."/>
            <person name="Laing W."/>
            <person name="Kirk R."/>
            <person name="Chen X."/>
            <person name="Wood M."/>
            <person name="Montefiori M."/>
            <person name="Brummell D."/>
            <person name="Schwinn K."/>
            <person name="Catanach A."/>
            <person name="Fullerton C."/>
            <person name="Li D."/>
            <person name="Meiyalaghan S."/>
            <person name="Nieuwenhuizen N."/>
            <person name="Read N."/>
            <person name="Prakash R."/>
            <person name="Hunter D."/>
            <person name="Zhang H."/>
            <person name="Mckenzie M."/>
            <person name="Knabel M."/>
            <person name="Harris A."/>
            <person name="Allan A."/>
            <person name="Chen A."/>
            <person name="Janssen B."/>
            <person name="Plunkett B."/>
            <person name="Dwamena C."/>
            <person name="Voogd C."/>
            <person name="Leif D."/>
            <person name="Lafferty D."/>
            <person name="Souleyre E."/>
            <person name="Varkonyi-Gasic E."/>
            <person name="Gambi F."/>
            <person name="Hanley J."/>
            <person name="Yao J.-L."/>
            <person name="Cheung J."/>
            <person name="David K."/>
            <person name="Warren B."/>
            <person name="Marsh K."/>
            <person name="Snowden K."/>
            <person name="Lin-Wang K."/>
            <person name="Brian L."/>
            <person name="Martinez-Sanchez M."/>
            <person name="Wang M."/>
            <person name="Ileperuma N."/>
            <person name="Macnee N."/>
            <person name="Campin R."/>
            <person name="Mcatee P."/>
            <person name="Drummond R."/>
            <person name="Espley R."/>
            <person name="Ireland H."/>
            <person name="Wu R."/>
            <person name="Atkinson R."/>
            <person name="Karunairetnam S."/>
            <person name="Bulley S."/>
            <person name="Chunkath S."/>
            <person name="Hanley Z."/>
            <person name="Storey R."/>
            <person name="Thrimawithana A."/>
            <person name="Thomson S."/>
            <person name="David C."/>
            <person name="Testolin R."/>
        </authorList>
    </citation>
    <scope>NUCLEOTIDE SEQUENCE [LARGE SCALE GENOMIC DNA]</scope>
    <source>
        <strain evidence="2">cv. Red5</strain>
        <tissue evidence="1">Young leaf</tissue>
    </source>
</reference>
<gene>
    <name evidence="1" type="ORF">CEY00_Acc21844</name>
</gene>
<organism evidence="1 2">
    <name type="scientific">Actinidia chinensis var. chinensis</name>
    <name type="common">Chinese soft-hair kiwi</name>
    <dbReference type="NCBI Taxonomy" id="1590841"/>
    <lineage>
        <taxon>Eukaryota</taxon>
        <taxon>Viridiplantae</taxon>
        <taxon>Streptophyta</taxon>
        <taxon>Embryophyta</taxon>
        <taxon>Tracheophyta</taxon>
        <taxon>Spermatophyta</taxon>
        <taxon>Magnoliopsida</taxon>
        <taxon>eudicotyledons</taxon>
        <taxon>Gunneridae</taxon>
        <taxon>Pentapetalae</taxon>
        <taxon>asterids</taxon>
        <taxon>Ericales</taxon>
        <taxon>Actinidiaceae</taxon>
        <taxon>Actinidia</taxon>
    </lineage>
</organism>
<evidence type="ECO:0000313" key="2">
    <source>
        <dbReference type="Proteomes" id="UP000241394"/>
    </source>
</evidence>
<dbReference type="EMBL" id="NKQK01000029">
    <property type="protein sequence ID" value="PSR84720.1"/>
    <property type="molecule type" value="Genomic_DNA"/>
</dbReference>
<dbReference type="OrthoDB" id="902328at2759"/>
<evidence type="ECO:0000313" key="1">
    <source>
        <dbReference type="EMBL" id="PSR84720.1"/>
    </source>
</evidence>
<dbReference type="STRING" id="1590841.A0A2R6P357"/>
<accession>A0A2R6P357</accession>
<proteinExistence type="predicted"/>
<protein>
    <submittedName>
        <fullName evidence="1">F-box/LRR-repeat/kelch-repeat protein</fullName>
    </submittedName>
</protein>
<dbReference type="PANTHER" id="PTHR33384:SF22">
    <property type="match status" value="1"/>
</dbReference>
<dbReference type="PANTHER" id="PTHR33384">
    <property type="entry name" value="EXPRESSED PROTEIN"/>
    <property type="match status" value="1"/>
</dbReference>
<keyword evidence="2" id="KW-1185">Reference proteome</keyword>
<dbReference type="OMA" id="MNMYAYQ"/>
<dbReference type="Proteomes" id="UP000241394">
    <property type="component" value="Chromosome LG29"/>
</dbReference>
<comment type="caution">
    <text evidence="1">The sequence shown here is derived from an EMBL/GenBank/DDBJ whole genome shotgun (WGS) entry which is preliminary data.</text>
</comment>
<dbReference type="AlphaFoldDB" id="A0A2R6P357"/>
<sequence length="158" mass="17259">MNRCAYQQIAMEAASDSVVCPKPRRIGLLNPSNDQIRQSLWQINSHRAEIYESKAGSELLDIILSKGGYGAEKSNTQVASSPPYFCGSPPSRASNPLIQDSQFRNEKFNPSLQAPIPATSPRTGGSCARMKFGQKPATVRIEGFDCLNRDRRSVSAVA</sequence>
<name>A0A2R6P357_ACTCC</name>